<dbReference type="Proteomes" id="UP000004430">
    <property type="component" value="Unassembled WGS sequence"/>
</dbReference>
<reference evidence="1 2" key="1">
    <citation type="submission" date="2008-01" db="EMBL/GenBank/DDBJ databases">
        <title>Yersinia pestis Strain IP275 project at JCVI/TIGR.</title>
        <authorList>
            <person name="Ravel J."/>
            <person name="Eppinger M."/>
            <person name="Fricke W.F."/>
            <person name="Rosovitz M."/>
            <person name="Lindler L.E."/>
            <person name="Bearden S."/>
            <person name="Shriefer M."/>
        </authorList>
    </citation>
    <scope>NUCLEOTIDE SEQUENCE [LARGE SCALE GENOMIC DNA]</scope>
    <source>
        <strain evidence="1 2">IP275</strain>
    </source>
</reference>
<dbReference type="AlphaFoldDB" id="A0AAV3BGK4"/>
<accession>A0AAV3BGK4</accession>
<evidence type="ECO:0000313" key="1">
    <source>
        <dbReference type="EMBL" id="EDR33051.1"/>
    </source>
</evidence>
<organism evidence="1 2">
    <name type="scientific">Yersinia pestis biovar Orientalis str. IP275</name>
    <dbReference type="NCBI Taxonomy" id="373665"/>
    <lineage>
        <taxon>Bacteria</taxon>
        <taxon>Pseudomonadati</taxon>
        <taxon>Pseudomonadota</taxon>
        <taxon>Gammaproteobacteria</taxon>
        <taxon>Enterobacterales</taxon>
        <taxon>Yersiniaceae</taxon>
        <taxon>Yersinia</taxon>
    </lineage>
</organism>
<comment type="caution">
    <text evidence="1">The sequence shown here is derived from an EMBL/GenBank/DDBJ whole genome shotgun (WGS) entry which is preliminary data.</text>
</comment>
<proteinExistence type="predicted"/>
<gene>
    <name evidence="1" type="ORF">YPIP275_0900</name>
</gene>
<protein>
    <submittedName>
        <fullName evidence="1">Uncharacterized protein</fullName>
    </submittedName>
</protein>
<dbReference type="EMBL" id="AAOS02000009">
    <property type="protein sequence ID" value="EDR33051.1"/>
    <property type="molecule type" value="Genomic_DNA"/>
</dbReference>
<name>A0AAV3BGK4_YERPE</name>
<sequence length="37" mass="4363">MTFLFINVRPSSTPYIHQRLIPYPQSAEFIGLILHDF</sequence>
<reference evidence="1 2" key="2">
    <citation type="submission" date="2010-03" db="EMBL/GenBank/DDBJ databases">
        <authorList>
            <person name="Payne S.H."/>
            <person name="Sutton G.G."/>
        </authorList>
    </citation>
    <scope>NUCLEOTIDE SEQUENCE [LARGE SCALE GENOMIC DNA]</scope>
    <source>
        <strain evidence="1 2">IP275</strain>
    </source>
</reference>
<evidence type="ECO:0000313" key="2">
    <source>
        <dbReference type="Proteomes" id="UP000004430"/>
    </source>
</evidence>